<evidence type="ECO:0000313" key="2">
    <source>
        <dbReference type="EMBL" id="KOF80180.1"/>
    </source>
</evidence>
<accession>A0A0L8GUA5</accession>
<name>A0A0L8GUA5_OCTBM</name>
<feature type="compositionally biased region" description="Basic and acidic residues" evidence="1">
    <location>
        <begin position="1"/>
        <end position="18"/>
    </location>
</feature>
<gene>
    <name evidence="2" type="ORF">OCBIM_22028318mg</name>
</gene>
<feature type="region of interest" description="Disordered" evidence="1">
    <location>
        <begin position="1"/>
        <end position="20"/>
    </location>
</feature>
<reference evidence="2" key="1">
    <citation type="submission" date="2015-07" db="EMBL/GenBank/DDBJ databases">
        <title>MeaNS - Measles Nucleotide Surveillance Program.</title>
        <authorList>
            <person name="Tran T."/>
            <person name="Druce J."/>
        </authorList>
    </citation>
    <scope>NUCLEOTIDE SEQUENCE</scope>
    <source>
        <strain evidence="2">UCB-OBI-ISO-001</strain>
        <tissue evidence="2">Gonad</tissue>
    </source>
</reference>
<organism evidence="2">
    <name type="scientific">Octopus bimaculoides</name>
    <name type="common">California two-spotted octopus</name>
    <dbReference type="NCBI Taxonomy" id="37653"/>
    <lineage>
        <taxon>Eukaryota</taxon>
        <taxon>Metazoa</taxon>
        <taxon>Spiralia</taxon>
        <taxon>Lophotrochozoa</taxon>
        <taxon>Mollusca</taxon>
        <taxon>Cephalopoda</taxon>
        <taxon>Coleoidea</taxon>
        <taxon>Octopodiformes</taxon>
        <taxon>Octopoda</taxon>
        <taxon>Incirrata</taxon>
        <taxon>Octopodidae</taxon>
        <taxon>Octopus</taxon>
    </lineage>
</organism>
<sequence>MRECEERGKRKKSKDCNRGGRVAKIVVREGYRERRRELEMDRERERERGREARVVT</sequence>
<feature type="non-terminal residue" evidence="2">
    <location>
        <position position="56"/>
    </location>
</feature>
<proteinExistence type="predicted"/>
<protein>
    <submittedName>
        <fullName evidence="2">Uncharacterized protein</fullName>
    </submittedName>
</protein>
<dbReference type="AlphaFoldDB" id="A0A0L8GUA5"/>
<dbReference type="EMBL" id="KQ420472">
    <property type="protein sequence ID" value="KOF80180.1"/>
    <property type="molecule type" value="Genomic_DNA"/>
</dbReference>
<evidence type="ECO:0000256" key="1">
    <source>
        <dbReference type="SAM" id="MobiDB-lite"/>
    </source>
</evidence>